<proteinExistence type="inferred from homology"/>
<gene>
    <name evidence="8" type="ORF">PAAG_07669</name>
</gene>
<dbReference type="EMBL" id="KN294017">
    <property type="protein sequence ID" value="EEH37388.2"/>
    <property type="molecule type" value="Genomic_DNA"/>
</dbReference>
<name>C1HAL5_PARBA</name>
<keyword evidence="4" id="KW-1133">Transmembrane helix</keyword>
<reference evidence="8 9" key="1">
    <citation type="journal article" date="2011" name="PLoS Genet.">
        <title>Comparative genomic analysis of human fungal pathogens causing paracoccidioidomycosis.</title>
        <authorList>
            <person name="Desjardins C.A."/>
            <person name="Champion M.D."/>
            <person name="Holder J.W."/>
            <person name="Muszewska A."/>
            <person name="Goldberg J."/>
            <person name="Bailao A.M."/>
            <person name="Brigido M.M."/>
            <person name="Ferreira M.E."/>
            <person name="Garcia A.M."/>
            <person name="Grynberg M."/>
            <person name="Gujja S."/>
            <person name="Heiman D.I."/>
            <person name="Henn M.R."/>
            <person name="Kodira C.D."/>
            <person name="Leon-Narvaez H."/>
            <person name="Longo L.V."/>
            <person name="Ma L.J."/>
            <person name="Malavazi I."/>
            <person name="Matsuo A.L."/>
            <person name="Morais F.V."/>
            <person name="Pereira M."/>
            <person name="Rodriguez-Brito S."/>
            <person name="Sakthikumar S."/>
            <person name="Salem-Izacc S.M."/>
            <person name="Sykes S.M."/>
            <person name="Teixeira M.M."/>
            <person name="Vallejo M.C."/>
            <person name="Walter M.E."/>
            <person name="Yandava C."/>
            <person name="Young S."/>
            <person name="Zeng Q."/>
            <person name="Zucker J."/>
            <person name="Felipe M.S."/>
            <person name="Goldman G.H."/>
            <person name="Haas B.J."/>
            <person name="McEwen J.G."/>
            <person name="Nino-Vega G."/>
            <person name="Puccia R."/>
            <person name="San-Blas G."/>
            <person name="Soares C.M."/>
            <person name="Birren B.W."/>
            <person name="Cuomo C.A."/>
        </authorList>
    </citation>
    <scope>NUCLEOTIDE SEQUENCE [LARGE SCALE GENOMIC DNA]</scope>
    <source>
        <strain evidence="9">ATCC MYA-826 / Pb01</strain>
    </source>
</reference>
<dbReference type="GO" id="GO:0006487">
    <property type="term" value="P:protein N-linked glycosylation"/>
    <property type="evidence" value="ECO:0007669"/>
    <property type="project" value="TreeGrafter"/>
</dbReference>
<evidence type="ECO:0000256" key="4">
    <source>
        <dbReference type="ARBA" id="ARBA00022989"/>
    </source>
</evidence>
<dbReference type="FunFam" id="3.90.550.10:FF:000017">
    <property type="entry name" value="Mannan polymerase II complex ANP1 subunit"/>
    <property type="match status" value="1"/>
</dbReference>
<dbReference type="Pfam" id="PF03452">
    <property type="entry name" value="Anp1"/>
    <property type="match status" value="1"/>
</dbReference>
<dbReference type="eggNOG" id="ENOG502QVDT">
    <property type="taxonomic scope" value="Eukaryota"/>
</dbReference>
<keyword evidence="9" id="KW-1185">Reference proteome</keyword>
<dbReference type="VEuPathDB" id="FungiDB:PAAG_07669"/>
<dbReference type="GeneID" id="9093517"/>
<sequence length="422" mass="47356">MVVPLRSAQVHLDMLLPKGGVTWKSAKARMPPVRFLVSVISRPRFLISVVLTGLVLLLWKGLSSSAAEMQSFYCFGPSKSPVEMSANELVDWNAHLQTPVLFNHHEAYQLNSSTIQTVDLNTVTSTPKAVLNGERVLIVTPLRDASPYLNKYFDLVSELTYPHHLIDIAFLVGDSADDTLAVLSAELDRIQKSEKTAFRSALIVQKDFGATVSMEVNSKHGFAAQGPRRKAIAKARNFLLSAALKPEHSWVYWRDVDIVDSPKRIIEDFVAHDKDILVPNIWFHRYENGRDIEGKFDYNSWRESEKGLKLAASLDKDTILAEGYKEYDTGREYLVSMGDWRNNKDQEVELDGIGGVNIIVKADVHRAGINFPCYAFENQAETEGFAKMAKRAGYQVVGLPNYVVWHIDTKEKAGNLGDRPAY</sequence>
<dbReference type="Proteomes" id="UP000002059">
    <property type="component" value="Partially assembled WGS sequence"/>
</dbReference>
<evidence type="ECO:0000256" key="7">
    <source>
        <dbReference type="ARBA" id="ARBA00037964"/>
    </source>
</evidence>
<evidence type="ECO:0000256" key="3">
    <source>
        <dbReference type="ARBA" id="ARBA00022968"/>
    </source>
</evidence>
<dbReference type="KEGG" id="pbl:PAAG_07669"/>
<evidence type="ECO:0000256" key="5">
    <source>
        <dbReference type="ARBA" id="ARBA00023034"/>
    </source>
</evidence>
<keyword evidence="5" id="KW-0333">Golgi apparatus</keyword>
<dbReference type="SUPFAM" id="SSF53448">
    <property type="entry name" value="Nucleotide-diphospho-sugar transferases"/>
    <property type="match status" value="1"/>
</dbReference>
<dbReference type="Gene3D" id="3.90.550.10">
    <property type="entry name" value="Spore Coat Polysaccharide Biosynthesis Protein SpsA, Chain A"/>
    <property type="match status" value="1"/>
</dbReference>
<dbReference type="RefSeq" id="XP_015700776.1">
    <property type="nucleotide sequence ID" value="XM_015846293.1"/>
</dbReference>
<dbReference type="GO" id="GO:0000136">
    <property type="term" value="C:mannan polymerase complex"/>
    <property type="evidence" value="ECO:0007669"/>
    <property type="project" value="TreeGrafter"/>
</dbReference>
<keyword evidence="6" id="KW-0472">Membrane</keyword>
<evidence type="ECO:0000313" key="8">
    <source>
        <dbReference type="EMBL" id="EEH37388.2"/>
    </source>
</evidence>
<dbReference type="PANTHER" id="PTHR43083">
    <property type="entry name" value="MANNAN POLYMERASE II"/>
    <property type="match status" value="1"/>
</dbReference>
<dbReference type="OMA" id="WVESDKG"/>
<dbReference type="GO" id="GO:0000032">
    <property type="term" value="P:cell wall mannoprotein biosynthetic process"/>
    <property type="evidence" value="ECO:0007669"/>
    <property type="project" value="TreeGrafter"/>
</dbReference>
<dbReference type="GO" id="GO:0000009">
    <property type="term" value="F:alpha-1,6-mannosyltransferase activity"/>
    <property type="evidence" value="ECO:0007669"/>
    <property type="project" value="TreeGrafter"/>
</dbReference>
<evidence type="ECO:0000256" key="2">
    <source>
        <dbReference type="ARBA" id="ARBA00022692"/>
    </source>
</evidence>
<evidence type="ECO:0000256" key="1">
    <source>
        <dbReference type="ARBA" id="ARBA00004323"/>
    </source>
</evidence>
<evidence type="ECO:0000256" key="6">
    <source>
        <dbReference type="ARBA" id="ARBA00023136"/>
    </source>
</evidence>
<comment type="subcellular location">
    <subcellularLocation>
        <location evidence="1">Golgi apparatus membrane</location>
        <topology evidence="1">Single-pass type II membrane protein</topology>
    </subcellularLocation>
</comment>
<keyword evidence="3" id="KW-0735">Signal-anchor</keyword>
<organism evidence="8 9">
    <name type="scientific">Paracoccidioides lutzii (strain ATCC MYA-826 / Pb01)</name>
    <name type="common">Paracoccidioides brasiliensis</name>
    <dbReference type="NCBI Taxonomy" id="502779"/>
    <lineage>
        <taxon>Eukaryota</taxon>
        <taxon>Fungi</taxon>
        <taxon>Dikarya</taxon>
        <taxon>Ascomycota</taxon>
        <taxon>Pezizomycotina</taxon>
        <taxon>Eurotiomycetes</taxon>
        <taxon>Eurotiomycetidae</taxon>
        <taxon>Onygenales</taxon>
        <taxon>Ajellomycetaceae</taxon>
        <taxon>Paracoccidioides</taxon>
    </lineage>
</organism>
<dbReference type="PANTHER" id="PTHR43083:SF4">
    <property type="entry name" value="N-GLYCOSYL-TRANSFERASE (AFU_ORTHOLOGUE AFUA_4G06870)"/>
    <property type="match status" value="1"/>
</dbReference>
<evidence type="ECO:0000313" key="9">
    <source>
        <dbReference type="Proteomes" id="UP000002059"/>
    </source>
</evidence>
<dbReference type="HOGENOM" id="CLU_017872_4_2_1"/>
<protein>
    <submittedName>
        <fullName evidence="8">Mannan polymerase II complex ANP1 subunit</fullName>
    </submittedName>
</protein>
<dbReference type="AlphaFoldDB" id="C1HAL5"/>
<accession>C1HAL5</accession>
<keyword evidence="2" id="KW-0812">Transmembrane</keyword>
<dbReference type="InterPro" id="IPR052086">
    <property type="entry name" value="Mannan_Polymerase_Subunit"/>
</dbReference>
<dbReference type="InterPro" id="IPR029044">
    <property type="entry name" value="Nucleotide-diphossugar_trans"/>
</dbReference>
<dbReference type="OrthoDB" id="204164at2759"/>
<comment type="similarity">
    <text evidence="7">Belongs to the ANP1/MMN9/VAN1 family.</text>
</comment>